<sequence length="348" mass="38595">MIKQKLFLWAAAFLILLLSFALFILPSLFSQEFHRAGEADTLISNQISNHIKGDASDVSTSIENRSNTGEEEKAKINNEALNRIDVSVDVKVNNDIVNDIQSMSEQRSESNRGEEGNSGTTSNGNTANGDTGDQNYVWGTDTTSAVDADLISCVEENFGEPQVWGRYLGDKEGVSRGLTNEEMERLHSNNAKILLIYNHFNDATGYETGEEEAETAIDMAREMGVPEGVALFADIEPTYPVDAAFIEGWYETLSNSEYEAGIYGVFDSEQEISTAFQEAVEEVETLREETYIWTSAPEVGVTTKEEAPAFNPEAPDESLAWGWQYGIQAEACNVDTNLFREDLQNVLW</sequence>
<organism evidence="3 4">
    <name type="scientific">Alteribacillus iranensis</name>
    <dbReference type="NCBI Taxonomy" id="930128"/>
    <lineage>
        <taxon>Bacteria</taxon>
        <taxon>Bacillati</taxon>
        <taxon>Bacillota</taxon>
        <taxon>Bacilli</taxon>
        <taxon>Bacillales</taxon>
        <taxon>Bacillaceae</taxon>
        <taxon>Alteribacillus</taxon>
    </lineage>
</organism>
<feature type="compositionally biased region" description="Low complexity" evidence="1">
    <location>
        <begin position="117"/>
        <end position="133"/>
    </location>
</feature>
<dbReference type="Gene3D" id="3.20.20.80">
    <property type="entry name" value="Glycosidases"/>
    <property type="match status" value="1"/>
</dbReference>
<protein>
    <recommendedName>
        <fullName evidence="2">Rv2525c-like glycoside hydrolase-like domain-containing protein</fullName>
    </recommendedName>
</protein>
<dbReference type="Pfam" id="PF08924">
    <property type="entry name" value="Rv2525c_GlyHyd-like"/>
    <property type="match status" value="1"/>
</dbReference>
<gene>
    <name evidence="3" type="ORF">SAMN05192532_106188</name>
</gene>
<feature type="compositionally biased region" description="Polar residues" evidence="1">
    <location>
        <begin position="57"/>
        <end position="67"/>
    </location>
</feature>
<dbReference type="RefSeq" id="WP_091662975.1">
    <property type="nucleotide sequence ID" value="NZ_FONT01000006.1"/>
</dbReference>
<dbReference type="InterPro" id="IPR017853">
    <property type="entry name" value="GH"/>
</dbReference>
<dbReference type="OrthoDB" id="2080590at2"/>
<feature type="domain" description="Rv2525c-like glycoside hydrolase-like" evidence="2">
    <location>
        <begin position="164"/>
        <end position="298"/>
    </location>
</feature>
<accession>A0A1I2ER28</accession>
<dbReference type="Proteomes" id="UP000199516">
    <property type="component" value="Unassembled WGS sequence"/>
</dbReference>
<dbReference type="SUPFAM" id="SSF51445">
    <property type="entry name" value="(Trans)glycosidases"/>
    <property type="match status" value="1"/>
</dbReference>
<feature type="compositionally biased region" description="Basic and acidic residues" evidence="1">
    <location>
        <begin position="106"/>
        <end position="115"/>
    </location>
</feature>
<reference evidence="3 4" key="1">
    <citation type="submission" date="2016-10" db="EMBL/GenBank/DDBJ databases">
        <authorList>
            <person name="de Groot N.N."/>
        </authorList>
    </citation>
    <scope>NUCLEOTIDE SEQUENCE [LARGE SCALE GENOMIC DNA]</scope>
    <source>
        <strain evidence="3 4">DSM 23995</strain>
    </source>
</reference>
<feature type="region of interest" description="Disordered" evidence="1">
    <location>
        <begin position="54"/>
        <end position="74"/>
    </location>
</feature>
<dbReference type="EMBL" id="FONT01000006">
    <property type="protein sequence ID" value="SFE95077.1"/>
    <property type="molecule type" value="Genomic_DNA"/>
</dbReference>
<proteinExistence type="predicted"/>
<dbReference type="InterPro" id="IPR015020">
    <property type="entry name" value="Rv2525c-like_Glyco_Hydro-like"/>
</dbReference>
<evidence type="ECO:0000259" key="2">
    <source>
        <dbReference type="Pfam" id="PF08924"/>
    </source>
</evidence>
<dbReference type="AlphaFoldDB" id="A0A1I2ER28"/>
<evidence type="ECO:0000256" key="1">
    <source>
        <dbReference type="SAM" id="MobiDB-lite"/>
    </source>
</evidence>
<feature type="region of interest" description="Disordered" evidence="1">
    <location>
        <begin position="99"/>
        <end position="139"/>
    </location>
</feature>
<evidence type="ECO:0000313" key="4">
    <source>
        <dbReference type="Proteomes" id="UP000199516"/>
    </source>
</evidence>
<evidence type="ECO:0000313" key="3">
    <source>
        <dbReference type="EMBL" id="SFE95077.1"/>
    </source>
</evidence>
<name>A0A1I2ER28_9BACI</name>
<keyword evidence="4" id="KW-1185">Reference proteome</keyword>